<dbReference type="Proteomes" id="UP000007383">
    <property type="component" value="Chromosome"/>
</dbReference>
<feature type="chain" id="PRO_5003623403" evidence="2">
    <location>
        <begin position="23"/>
        <end position="413"/>
    </location>
</feature>
<evidence type="ECO:0000313" key="4">
    <source>
        <dbReference type="Proteomes" id="UP000007383"/>
    </source>
</evidence>
<dbReference type="RefSeq" id="WP_014455729.1">
    <property type="nucleotide sequence ID" value="NC_017098.1"/>
</dbReference>
<dbReference type="KEGG" id="sfc:Spiaf_1689"/>
<comment type="similarity">
    <text evidence="1">Belongs to the UPF0164 family.</text>
</comment>
<keyword evidence="2" id="KW-0732">Signal</keyword>
<dbReference type="STRING" id="889378.Spiaf_1689"/>
<accession>H9UJQ3</accession>
<dbReference type="Gene3D" id="2.40.160.60">
    <property type="entry name" value="Outer membrane protein transport protein (OMPP1/FadL/TodX)"/>
    <property type="match status" value="1"/>
</dbReference>
<sequence>MNMVRTVSVVLLLVFPTALAVAEGYSAFYAQLVEMFQQFEDDNTGLTTMATLKIPIGGEFEGMATAYTAVAQDISFLESNPAGSATLKETELAVFHSNLIDQASMESIAFTRRWDQLGIGAGTKIVHVPFEGIDYQGREVSSGRYVEAVGGLNASYNLFSGFYFHGLSIGANLKYATRVVPESIAPGQSAITGLADIGVLTRFNLLKFYSARERNFSVGAALRNFGPEVMGEPVPTSAHFGLAYAPIRPVLLAADAIVPWNPFSDVPAERIGFAVGLRADITSFLRLTSGFTVQGGAPRFVIGNQIDIGDVRLSANYTIDYTTRFTRPDRFSLQASLKFGDHGRAELQSQVENLYLEGLIAFAEGELELSAALAEQALALNPRFDPARELVQLSQESLELQQEMESLETLGDS</sequence>
<name>H9UJQ3_SPIAZ</name>
<dbReference type="Pfam" id="PF03687">
    <property type="entry name" value="UPF0164"/>
    <property type="match status" value="1"/>
</dbReference>
<dbReference type="HOGENOM" id="CLU_665499_0_0_12"/>
<dbReference type="PATRIC" id="fig|889378.3.peg.1675"/>
<gene>
    <name evidence="3" type="ordered locus">Spiaf_1689</name>
</gene>
<dbReference type="InterPro" id="IPR005362">
    <property type="entry name" value="UPF0164"/>
</dbReference>
<dbReference type="eggNOG" id="ENOG5033RFB">
    <property type="taxonomic scope" value="Bacteria"/>
</dbReference>
<evidence type="ECO:0000256" key="2">
    <source>
        <dbReference type="SAM" id="SignalP"/>
    </source>
</evidence>
<organism evidence="3 4">
    <name type="scientific">Spirochaeta africana (strain ATCC 700263 / DSM 8902 / Z-7692)</name>
    <dbReference type="NCBI Taxonomy" id="889378"/>
    <lineage>
        <taxon>Bacteria</taxon>
        <taxon>Pseudomonadati</taxon>
        <taxon>Spirochaetota</taxon>
        <taxon>Spirochaetia</taxon>
        <taxon>Spirochaetales</taxon>
        <taxon>Spirochaetaceae</taxon>
        <taxon>Spirochaeta</taxon>
    </lineage>
</organism>
<protein>
    <submittedName>
        <fullName evidence="3">Uncharacterized protein family (UPF0164)</fullName>
    </submittedName>
</protein>
<evidence type="ECO:0000313" key="3">
    <source>
        <dbReference type="EMBL" id="AFG37746.1"/>
    </source>
</evidence>
<proteinExistence type="inferred from homology"/>
<reference evidence="4" key="1">
    <citation type="journal article" date="2013" name="Stand. Genomic Sci.">
        <title>Complete genome sequence of the halophilic bacterium Spirochaeta africana type strain (Z-7692(T)) from the alkaline Lake Magadi in the East African Rift.</title>
        <authorList>
            <person name="Liolos K."/>
            <person name="Abt B."/>
            <person name="Scheuner C."/>
            <person name="Teshima H."/>
            <person name="Held B."/>
            <person name="Lapidus A."/>
            <person name="Nolan M."/>
            <person name="Lucas S."/>
            <person name="Deshpande S."/>
            <person name="Cheng J.F."/>
            <person name="Tapia R."/>
            <person name="Goodwin L.A."/>
            <person name="Pitluck S."/>
            <person name="Pagani I."/>
            <person name="Ivanova N."/>
            <person name="Mavromatis K."/>
            <person name="Mikhailova N."/>
            <person name="Huntemann M."/>
            <person name="Pati A."/>
            <person name="Chen A."/>
            <person name="Palaniappan K."/>
            <person name="Land M."/>
            <person name="Rohde M."/>
            <person name="Tindall B.J."/>
            <person name="Detter J.C."/>
            <person name="Goker M."/>
            <person name="Bristow J."/>
            <person name="Eisen J.A."/>
            <person name="Markowitz V."/>
            <person name="Hugenholtz P."/>
            <person name="Woyke T."/>
            <person name="Klenk H.P."/>
            <person name="Kyrpides N.C."/>
        </authorList>
    </citation>
    <scope>NUCLEOTIDE SEQUENCE</scope>
    <source>
        <strain evidence="4">ATCC 700263 / DSM 8902 / Z-7692</strain>
    </source>
</reference>
<dbReference type="AlphaFoldDB" id="H9UJQ3"/>
<keyword evidence="4" id="KW-1185">Reference proteome</keyword>
<dbReference type="OrthoDB" id="356467at2"/>
<dbReference type="EMBL" id="CP003282">
    <property type="protein sequence ID" value="AFG37746.1"/>
    <property type="molecule type" value="Genomic_DNA"/>
</dbReference>
<feature type="signal peptide" evidence="2">
    <location>
        <begin position="1"/>
        <end position="22"/>
    </location>
</feature>
<evidence type="ECO:0000256" key="1">
    <source>
        <dbReference type="ARBA" id="ARBA00005846"/>
    </source>
</evidence>